<accession>A0A1B6HA10</accession>
<protein>
    <recommendedName>
        <fullName evidence="4">UBZ1-type domain-containing protein</fullName>
    </recommendedName>
</protein>
<feature type="region of interest" description="Disordered" evidence="2">
    <location>
        <begin position="275"/>
        <end position="294"/>
    </location>
</feature>
<evidence type="ECO:0000256" key="1">
    <source>
        <dbReference type="SAM" id="Coils"/>
    </source>
</evidence>
<proteinExistence type="predicted"/>
<gene>
    <name evidence="3" type="ORF">g.22440</name>
</gene>
<evidence type="ECO:0000313" key="3">
    <source>
        <dbReference type="EMBL" id="JAS71516.1"/>
    </source>
</evidence>
<sequence length="366" mass="41051">MSNKGQDGSVSGGGNFVKTDKEISNTMSSSLYALQVALQTMKERCQQLQQRLVVVEDENLRLRIENQRLGSHEVEEESKGALNALQEHIAQLSRQKSQLTHHIYMVATENKQLWTRLSKLTEANHSLGSHLTKISDTLNKHSLGESSKPNQSIHIVDSCEKEVDNDEKDGSLEEISLKIISSIIREKIELEQQCDQMSALQTGTLSVEDCDFTLGADLTEQEEVAQDLRKVMENMREQKEQLLKQQAGLRATLATLTSLIKNGGLPCKKCRNNEKTGNGAGNTSQNQAQVCEPPEDMGDNRVGAGVDFEYFDEDRICPLCSQFFHRSAKFEDFHSHVLTHFSDEDGDLDSIISNNYHVVTRDNINE</sequence>
<organism evidence="3">
    <name type="scientific">Homalodisca liturata</name>
    <dbReference type="NCBI Taxonomy" id="320908"/>
    <lineage>
        <taxon>Eukaryota</taxon>
        <taxon>Metazoa</taxon>
        <taxon>Ecdysozoa</taxon>
        <taxon>Arthropoda</taxon>
        <taxon>Hexapoda</taxon>
        <taxon>Insecta</taxon>
        <taxon>Pterygota</taxon>
        <taxon>Neoptera</taxon>
        <taxon>Paraneoptera</taxon>
        <taxon>Hemiptera</taxon>
        <taxon>Auchenorrhyncha</taxon>
        <taxon>Membracoidea</taxon>
        <taxon>Cicadellidae</taxon>
        <taxon>Cicadellinae</taxon>
        <taxon>Proconiini</taxon>
        <taxon>Homalodisca</taxon>
    </lineage>
</organism>
<reference evidence="3" key="1">
    <citation type="submission" date="2015-11" db="EMBL/GenBank/DDBJ databases">
        <title>De novo transcriptome assembly of four potential Pierce s Disease insect vectors from Arizona vineyards.</title>
        <authorList>
            <person name="Tassone E.E."/>
        </authorList>
    </citation>
    <scope>NUCLEOTIDE SEQUENCE</scope>
</reference>
<keyword evidence="1" id="KW-0175">Coiled coil</keyword>
<evidence type="ECO:0008006" key="4">
    <source>
        <dbReference type="Google" id="ProtNLM"/>
    </source>
</evidence>
<dbReference type="EMBL" id="GECU01036190">
    <property type="protein sequence ID" value="JAS71516.1"/>
    <property type="molecule type" value="Transcribed_RNA"/>
</dbReference>
<name>A0A1B6HA10_9HEMI</name>
<evidence type="ECO:0000256" key="2">
    <source>
        <dbReference type="SAM" id="MobiDB-lite"/>
    </source>
</evidence>
<feature type="coiled-coil region" evidence="1">
    <location>
        <begin position="31"/>
        <end position="102"/>
    </location>
</feature>
<feature type="coiled-coil region" evidence="1">
    <location>
        <begin position="218"/>
        <end position="252"/>
    </location>
</feature>
<dbReference type="Gene3D" id="6.20.250.40">
    <property type="match status" value="1"/>
</dbReference>
<dbReference type="AlphaFoldDB" id="A0A1B6HA10"/>